<dbReference type="FunCoup" id="A0A067R7X7">
    <property type="interactions" value="363"/>
</dbReference>
<dbReference type="GO" id="GO:0005509">
    <property type="term" value="F:calcium ion binding"/>
    <property type="evidence" value="ECO:0007669"/>
    <property type="project" value="InterPro"/>
</dbReference>
<dbReference type="InterPro" id="IPR000742">
    <property type="entry name" value="EGF"/>
</dbReference>
<evidence type="ECO:0000256" key="7">
    <source>
        <dbReference type="SAM" id="SignalP"/>
    </source>
</evidence>
<dbReference type="PROSITE" id="PS50026">
    <property type="entry name" value="EGF_3"/>
    <property type="match status" value="1"/>
</dbReference>
<dbReference type="GO" id="GO:0048513">
    <property type="term" value="P:animal organ development"/>
    <property type="evidence" value="ECO:0007669"/>
    <property type="project" value="UniProtKB-ARBA"/>
</dbReference>
<comment type="similarity">
    <text evidence="1">Belongs to the CRELD family.</text>
</comment>
<dbReference type="InParanoid" id="A0A067R7X7"/>
<dbReference type="Proteomes" id="UP000027135">
    <property type="component" value="Unassembled WGS sequence"/>
</dbReference>
<feature type="domain" description="EGF-like" evidence="8">
    <location>
        <begin position="148"/>
        <end position="190"/>
    </location>
</feature>
<keyword evidence="3" id="KW-0106">Calcium</keyword>
<dbReference type="PROSITE" id="PS01248">
    <property type="entry name" value="EGF_LAM_1"/>
    <property type="match status" value="1"/>
</dbReference>
<feature type="chain" id="PRO_5001648407" evidence="7">
    <location>
        <begin position="21"/>
        <end position="379"/>
    </location>
</feature>
<proteinExistence type="inferred from homology"/>
<dbReference type="STRING" id="136037.A0A067R7X7"/>
<name>A0A067R7X7_ZOONE</name>
<keyword evidence="10" id="KW-1185">Reference proteome</keyword>
<evidence type="ECO:0000256" key="5">
    <source>
        <dbReference type="PROSITE-ProRule" id="PRU00076"/>
    </source>
</evidence>
<reference evidence="9 10" key="1">
    <citation type="journal article" date="2014" name="Nat. Commun.">
        <title>Molecular traces of alternative social organization in a termite genome.</title>
        <authorList>
            <person name="Terrapon N."/>
            <person name="Li C."/>
            <person name="Robertson H.M."/>
            <person name="Ji L."/>
            <person name="Meng X."/>
            <person name="Booth W."/>
            <person name="Chen Z."/>
            <person name="Childers C.P."/>
            <person name="Glastad K.M."/>
            <person name="Gokhale K."/>
            <person name="Gowin J."/>
            <person name="Gronenberg W."/>
            <person name="Hermansen R.A."/>
            <person name="Hu H."/>
            <person name="Hunt B.G."/>
            <person name="Huylmans A.K."/>
            <person name="Khalil S.M."/>
            <person name="Mitchell R.D."/>
            <person name="Munoz-Torres M.C."/>
            <person name="Mustard J.A."/>
            <person name="Pan H."/>
            <person name="Reese J.T."/>
            <person name="Scharf M.E."/>
            <person name="Sun F."/>
            <person name="Vogel H."/>
            <person name="Xiao J."/>
            <person name="Yang W."/>
            <person name="Yang Z."/>
            <person name="Yang Z."/>
            <person name="Zhou J."/>
            <person name="Zhu J."/>
            <person name="Brent C.S."/>
            <person name="Elsik C.G."/>
            <person name="Goodisman M.A."/>
            <person name="Liberles D.A."/>
            <person name="Roe R.M."/>
            <person name="Vargo E.L."/>
            <person name="Vilcinskas A."/>
            <person name="Wang J."/>
            <person name="Bornberg-Bauer E."/>
            <person name="Korb J."/>
            <person name="Zhang G."/>
            <person name="Liebig J."/>
        </authorList>
    </citation>
    <scope>NUCLEOTIDE SEQUENCE [LARGE SCALE GENOMIC DNA]</scope>
    <source>
        <tissue evidence="9">Whole organism</tissue>
    </source>
</reference>
<dbReference type="OrthoDB" id="19903at2759"/>
<feature type="disulfide bond" evidence="5">
    <location>
        <begin position="180"/>
        <end position="189"/>
    </location>
</feature>
<dbReference type="eggNOG" id="KOG4260">
    <property type="taxonomic scope" value="Eukaryota"/>
</dbReference>
<keyword evidence="4 5" id="KW-1015">Disulfide bond</keyword>
<keyword evidence="7" id="KW-0732">Signal</keyword>
<evidence type="ECO:0000259" key="8">
    <source>
        <dbReference type="PROSITE" id="PS50026"/>
    </source>
</evidence>
<accession>A0A067R7X7</accession>
<dbReference type="SMART" id="SM00261">
    <property type="entry name" value="FU"/>
    <property type="match status" value="2"/>
</dbReference>
<dbReference type="EMBL" id="KK852819">
    <property type="protein sequence ID" value="KDR15629.1"/>
    <property type="molecule type" value="Genomic_DNA"/>
</dbReference>
<feature type="signal peptide" evidence="7">
    <location>
        <begin position="1"/>
        <end position="20"/>
    </location>
</feature>
<evidence type="ECO:0000313" key="9">
    <source>
        <dbReference type="EMBL" id="KDR15629.1"/>
    </source>
</evidence>
<dbReference type="InterPro" id="IPR021852">
    <property type="entry name" value="DUF3456"/>
</dbReference>
<dbReference type="SUPFAM" id="SSF57184">
    <property type="entry name" value="Growth factor receptor domain"/>
    <property type="match status" value="1"/>
</dbReference>
<dbReference type="Pfam" id="PF11938">
    <property type="entry name" value="DUF3456"/>
    <property type="match status" value="1"/>
</dbReference>
<dbReference type="GO" id="GO:0048731">
    <property type="term" value="P:system development"/>
    <property type="evidence" value="ECO:0007669"/>
    <property type="project" value="UniProtKB-ARBA"/>
</dbReference>
<dbReference type="InterPro" id="IPR018097">
    <property type="entry name" value="EGF_Ca-bd_CS"/>
</dbReference>
<evidence type="ECO:0000256" key="2">
    <source>
        <dbReference type="ARBA" id="ARBA00022536"/>
    </source>
</evidence>
<evidence type="ECO:0000313" key="10">
    <source>
        <dbReference type="Proteomes" id="UP000027135"/>
    </source>
</evidence>
<comment type="caution">
    <text evidence="5">Lacks conserved residue(s) required for the propagation of feature annotation.</text>
</comment>
<dbReference type="SMART" id="SM00181">
    <property type="entry name" value="EGF"/>
    <property type="match status" value="2"/>
</dbReference>
<keyword evidence="6" id="KW-1133">Transmembrane helix</keyword>
<organism evidence="9 10">
    <name type="scientific">Zootermopsis nevadensis</name>
    <name type="common">Dampwood termite</name>
    <dbReference type="NCBI Taxonomy" id="136037"/>
    <lineage>
        <taxon>Eukaryota</taxon>
        <taxon>Metazoa</taxon>
        <taxon>Ecdysozoa</taxon>
        <taxon>Arthropoda</taxon>
        <taxon>Hexapoda</taxon>
        <taxon>Insecta</taxon>
        <taxon>Pterygota</taxon>
        <taxon>Neoptera</taxon>
        <taxon>Polyneoptera</taxon>
        <taxon>Dictyoptera</taxon>
        <taxon>Blattodea</taxon>
        <taxon>Blattoidea</taxon>
        <taxon>Termitoidae</taxon>
        <taxon>Termopsidae</taxon>
        <taxon>Zootermopsis</taxon>
    </lineage>
</organism>
<dbReference type="AlphaFoldDB" id="A0A067R7X7"/>
<dbReference type="InterPro" id="IPR002049">
    <property type="entry name" value="LE_dom"/>
</dbReference>
<sequence>MAVYIMFLLLLTAFVIVGYGHDPNQERKAIKKTLHTVKLPPCQACRVFVDSFKKEMERTARGKFEGGDAAWEEERLGSYSRSEVRLVEIQEKLCADVERGKDQCHSLSEETEQYIDEWWFQRQDEDMYKYLCIDTLKYCCPDNHYGADCKPCPGFPNNVCNKSGKCKGAGTRKGNGKCSCDPGYEGEFCDSCASTYYESYRDEEKLLCSPCHASCQGICSQAGPKGCSVCSSGWFMDAEKGCLDVNECFITPSICKTNEFCVNNDGSYTCLACDRACESCQSDGPDMCDKCAEGYTLKDNVCVDELQHGRDFRVNMTRYLTYAGLCIATCIIFQKNTLVASLIGLCVGLYISISEYFLSSSEKSSDLNSALDIGKLFNS</sequence>
<gene>
    <name evidence="9" type="ORF">L798_09442</name>
</gene>
<keyword evidence="2 5" id="KW-0245">EGF-like domain</keyword>
<dbReference type="PROSITE" id="PS00022">
    <property type="entry name" value="EGF_1"/>
    <property type="match status" value="1"/>
</dbReference>
<keyword evidence="6" id="KW-0472">Membrane</keyword>
<protein>
    <submittedName>
        <fullName evidence="9">Cysteine-rich with EGF-like domain protein 2</fullName>
    </submittedName>
</protein>
<dbReference type="InterPro" id="IPR006212">
    <property type="entry name" value="Furin_repeat"/>
</dbReference>
<feature type="transmembrane region" description="Helical" evidence="6">
    <location>
        <begin position="338"/>
        <end position="358"/>
    </location>
</feature>
<evidence type="ECO:0000256" key="4">
    <source>
        <dbReference type="ARBA" id="ARBA00023157"/>
    </source>
</evidence>
<evidence type="ECO:0000256" key="6">
    <source>
        <dbReference type="SAM" id="Phobius"/>
    </source>
</evidence>
<evidence type="ECO:0000256" key="3">
    <source>
        <dbReference type="ARBA" id="ARBA00022837"/>
    </source>
</evidence>
<dbReference type="InterPro" id="IPR009030">
    <property type="entry name" value="Growth_fac_rcpt_cys_sf"/>
</dbReference>
<dbReference type="Gene3D" id="2.10.220.10">
    <property type="entry name" value="Hormone Receptor, Insulin-like Growth Factor Receptor 1, Chain A, domain 2"/>
    <property type="match status" value="1"/>
</dbReference>
<keyword evidence="6" id="KW-0812">Transmembrane</keyword>
<evidence type="ECO:0000256" key="1">
    <source>
        <dbReference type="ARBA" id="ARBA00005897"/>
    </source>
</evidence>
<dbReference type="PROSITE" id="PS01187">
    <property type="entry name" value="EGF_CA"/>
    <property type="match status" value="1"/>
</dbReference>
<dbReference type="OMA" id="TDNFNKG"/>